<evidence type="ECO:0000313" key="9">
    <source>
        <dbReference type="Proteomes" id="UP000463857"/>
    </source>
</evidence>
<feature type="compositionally biased region" description="Polar residues" evidence="5">
    <location>
        <begin position="1"/>
        <end position="11"/>
    </location>
</feature>
<dbReference type="InParanoid" id="A0A7L4YMY3"/>
<comment type="subcellular location">
    <subcellularLocation>
        <location evidence="1">Membrane</location>
        <topology evidence="1">Multi-pass membrane protein</topology>
    </subcellularLocation>
</comment>
<keyword evidence="2 6" id="KW-0812">Transmembrane</keyword>
<dbReference type="EMBL" id="CP047156">
    <property type="protein sequence ID" value="QHC00510.1"/>
    <property type="molecule type" value="Genomic_DNA"/>
</dbReference>
<accession>A0A7L4YMY3</accession>
<evidence type="ECO:0000259" key="7">
    <source>
        <dbReference type="Pfam" id="PF12698"/>
    </source>
</evidence>
<gene>
    <name evidence="8" type="ORF">EK0264_09595</name>
</gene>
<evidence type="ECO:0000256" key="6">
    <source>
        <dbReference type="SAM" id="Phobius"/>
    </source>
</evidence>
<dbReference type="KEGG" id="eke:EK0264_09595"/>
<dbReference type="Pfam" id="PF12698">
    <property type="entry name" value="ABC2_membrane_3"/>
    <property type="match status" value="1"/>
</dbReference>
<keyword evidence="9" id="KW-1185">Reference proteome</keyword>
<dbReference type="PANTHER" id="PTHR43027">
    <property type="entry name" value="DOXORUBICIN RESISTANCE ABC TRANSPORTER PERMEASE PROTEIN DRRC-RELATED"/>
    <property type="match status" value="1"/>
</dbReference>
<dbReference type="InterPro" id="IPR013525">
    <property type="entry name" value="ABC2_TM"/>
</dbReference>
<protein>
    <submittedName>
        <fullName evidence="8">ABC transporter permease</fullName>
    </submittedName>
</protein>
<feature type="region of interest" description="Disordered" evidence="5">
    <location>
        <begin position="1"/>
        <end position="23"/>
    </location>
</feature>
<evidence type="ECO:0000256" key="2">
    <source>
        <dbReference type="ARBA" id="ARBA00022692"/>
    </source>
</evidence>
<dbReference type="GO" id="GO:0016020">
    <property type="term" value="C:membrane"/>
    <property type="evidence" value="ECO:0007669"/>
    <property type="project" value="UniProtKB-SubCell"/>
</dbReference>
<dbReference type="PANTHER" id="PTHR43027:SF2">
    <property type="entry name" value="TRANSPORT PERMEASE PROTEIN"/>
    <property type="match status" value="1"/>
</dbReference>
<reference evidence="8 9" key="1">
    <citation type="journal article" date="2018" name="Int. J. Syst. Evol. Microbiol.">
        <title>Epidermidibacterium keratini gen. nov., sp. nov., a member of the family Sporichthyaceae, isolated from keratin epidermis.</title>
        <authorList>
            <person name="Lee D.G."/>
            <person name="Trujillo M.E."/>
            <person name="Kang S."/>
            <person name="Nam J.J."/>
            <person name="Kim Y.J."/>
        </authorList>
    </citation>
    <scope>NUCLEOTIDE SEQUENCE [LARGE SCALE GENOMIC DNA]</scope>
    <source>
        <strain evidence="8 9">EPI-7</strain>
    </source>
</reference>
<feature type="transmembrane region" description="Helical" evidence="6">
    <location>
        <begin position="187"/>
        <end position="209"/>
    </location>
</feature>
<dbReference type="RefSeq" id="WP_159545066.1">
    <property type="nucleotide sequence ID" value="NZ_CP047156.1"/>
</dbReference>
<feature type="domain" description="ABC-2 type transporter transmembrane" evidence="7">
    <location>
        <begin position="78"/>
        <end position="270"/>
    </location>
</feature>
<dbReference type="Proteomes" id="UP000463857">
    <property type="component" value="Chromosome"/>
</dbReference>
<sequence length="281" mass="29795">MSTAANTQSADPRTAPSREQRTPSALRGVLSLARAELTLLLRNRTAIFNTMLIPLVLVVALYFIGVPSDAGPGNLLVITASVMAMAYIVYYNLVTTYVARRESYVLKRMRTGTVSDLGILVAAALPSIVLALLQISIVVLGAFVIGSPPSLNNALAVVVGVVLGFIAFAGLAAASTPITKTAETAQVTTLPVVMISMGLSGMFFSLSILPDTLETIARFTPGAAVVELLQTGLSGIDRYGNVIAGFPEALAAMTRPTLVLLMWVAITFALVRDRFAWEPRR</sequence>
<dbReference type="OrthoDB" id="3214063at2"/>
<feature type="transmembrane region" description="Helical" evidence="6">
    <location>
        <begin position="119"/>
        <end position="145"/>
    </location>
</feature>
<evidence type="ECO:0000256" key="3">
    <source>
        <dbReference type="ARBA" id="ARBA00022989"/>
    </source>
</evidence>
<keyword evidence="3 6" id="KW-1133">Transmembrane helix</keyword>
<organism evidence="8 9">
    <name type="scientific">Epidermidibacterium keratini</name>
    <dbReference type="NCBI Taxonomy" id="1891644"/>
    <lineage>
        <taxon>Bacteria</taxon>
        <taxon>Bacillati</taxon>
        <taxon>Actinomycetota</taxon>
        <taxon>Actinomycetes</taxon>
        <taxon>Sporichthyales</taxon>
        <taxon>Sporichthyaceae</taxon>
        <taxon>Epidermidibacterium</taxon>
    </lineage>
</organism>
<keyword evidence="4 6" id="KW-0472">Membrane</keyword>
<evidence type="ECO:0000256" key="1">
    <source>
        <dbReference type="ARBA" id="ARBA00004141"/>
    </source>
</evidence>
<feature type="transmembrane region" description="Helical" evidence="6">
    <location>
        <begin position="76"/>
        <end position="99"/>
    </location>
</feature>
<feature type="transmembrane region" description="Helical" evidence="6">
    <location>
        <begin position="151"/>
        <end position="175"/>
    </location>
</feature>
<proteinExistence type="predicted"/>
<evidence type="ECO:0000313" key="8">
    <source>
        <dbReference type="EMBL" id="QHC00510.1"/>
    </source>
</evidence>
<dbReference type="InterPro" id="IPR052902">
    <property type="entry name" value="ABC-2_transporter"/>
</dbReference>
<feature type="transmembrane region" description="Helical" evidence="6">
    <location>
        <begin position="46"/>
        <end position="64"/>
    </location>
</feature>
<dbReference type="GO" id="GO:0140359">
    <property type="term" value="F:ABC-type transporter activity"/>
    <property type="evidence" value="ECO:0007669"/>
    <property type="project" value="InterPro"/>
</dbReference>
<feature type="transmembrane region" description="Helical" evidence="6">
    <location>
        <begin position="249"/>
        <end position="271"/>
    </location>
</feature>
<evidence type="ECO:0000256" key="4">
    <source>
        <dbReference type="ARBA" id="ARBA00023136"/>
    </source>
</evidence>
<evidence type="ECO:0000256" key="5">
    <source>
        <dbReference type="SAM" id="MobiDB-lite"/>
    </source>
</evidence>
<dbReference type="AlphaFoldDB" id="A0A7L4YMY3"/>
<name>A0A7L4YMY3_9ACTN</name>